<dbReference type="Gene3D" id="3.20.20.70">
    <property type="entry name" value="Aldolase class I"/>
    <property type="match status" value="1"/>
</dbReference>
<dbReference type="InterPro" id="IPR013785">
    <property type="entry name" value="Aldolase_TIM"/>
</dbReference>
<keyword evidence="5 8" id="KW-0378">Hydrolase</keyword>
<dbReference type="InterPro" id="IPR002241">
    <property type="entry name" value="Glyco_hydro_27"/>
</dbReference>
<evidence type="ECO:0000313" key="11">
    <source>
        <dbReference type="EMBL" id="TQL95259.1"/>
    </source>
</evidence>
<dbReference type="Pfam" id="PF17801">
    <property type="entry name" value="Melibiase_C"/>
    <property type="match status" value="1"/>
</dbReference>
<comment type="caution">
    <text evidence="11">The sequence shown here is derived from an EMBL/GenBank/DDBJ whole genome shotgun (WGS) entry which is preliminary data.</text>
</comment>
<dbReference type="InterPro" id="IPR018905">
    <property type="entry name" value="A-galactase_NEW3"/>
</dbReference>
<organism evidence="11 12">
    <name type="scientific">Actinoallomurus bryophytorum</name>
    <dbReference type="NCBI Taxonomy" id="1490222"/>
    <lineage>
        <taxon>Bacteria</taxon>
        <taxon>Bacillati</taxon>
        <taxon>Actinomycetota</taxon>
        <taxon>Actinomycetes</taxon>
        <taxon>Streptosporangiales</taxon>
        <taxon>Thermomonosporaceae</taxon>
        <taxon>Actinoallomurus</taxon>
    </lineage>
</organism>
<dbReference type="GO" id="GO:0004557">
    <property type="term" value="F:alpha-galactosidase activity"/>
    <property type="evidence" value="ECO:0007669"/>
    <property type="project" value="UniProtKB-EC"/>
</dbReference>
<dbReference type="Pfam" id="PF08305">
    <property type="entry name" value="NPCBM"/>
    <property type="match status" value="1"/>
</dbReference>
<name>A0A543CDV5_9ACTN</name>
<dbReference type="SMART" id="SM00776">
    <property type="entry name" value="NPCBM"/>
    <property type="match status" value="1"/>
</dbReference>
<dbReference type="InterPro" id="IPR013783">
    <property type="entry name" value="Ig-like_fold"/>
</dbReference>
<comment type="catalytic activity">
    <reaction evidence="1 8">
        <text>Hydrolysis of terminal, non-reducing alpha-D-galactose residues in alpha-D-galactosides, including galactose oligosaccharides, galactomannans and galactolipids.</text>
        <dbReference type="EC" id="3.2.1.22"/>
    </reaction>
</comment>
<dbReference type="PROSITE" id="PS00512">
    <property type="entry name" value="ALPHA_GALACTOSIDASE"/>
    <property type="match status" value="1"/>
</dbReference>
<dbReference type="GO" id="GO:0016052">
    <property type="term" value="P:carbohydrate catabolic process"/>
    <property type="evidence" value="ECO:0007669"/>
    <property type="project" value="UniProtKB-ARBA"/>
</dbReference>
<dbReference type="FunFam" id="2.60.40.1180:FF:000008">
    <property type="entry name" value="Alpha-galactosidase"/>
    <property type="match status" value="1"/>
</dbReference>
<feature type="signal peptide" evidence="9">
    <location>
        <begin position="1"/>
        <end position="21"/>
    </location>
</feature>
<gene>
    <name evidence="11" type="ORF">FB559_0758</name>
</gene>
<dbReference type="Gene3D" id="2.60.40.10">
    <property type="entry name" value="Immunoglobulins"/>
    <property type="match status" value="1"/>
</dbReference>
<comment type="similarity">
    <text evidence="2 8">Belongs to the glycosyl hydrolase 27 family.</text>
</comment>
<dbReference type="PANTHER" id="PTHR11452:SF75">
    <property type="entry name" value="ALPHA-GALACTOSIDASE MEL1"/>
    <property type="match status" value="1"/>
</dbReference>
<dbReference type="AlphaFoldDB" id="A0A543CDV5"/>
<evidence type="ECO:0000256" key="5">
    <source>
        <dbReference type="ARBA" id="ARBA00022801"/>
    </source>
</evidence>
<keyword evidence="12" id="KW-1185">Reference proteome</keyword>
<accession>A0A543CDV5</accession>
<keyword evidence="7 8" id="KW-0326">Glycosidase</keyword>
<dbReference type="RefSeq" id="WP_141953258.1">
    <property type="nucleotide sequence ID" value="NZ_VFOZ01000001.1"/>
</dbReference>
<dbReference type="InterPro" id="IPR000111">
    <property type="entry name" value="Glyco_hydro_27/36_CS"/>
</dbReference>
<evidence type="ECO:0000256" key="6">
    <source>
        <dbReference type="ARBA" id="ARBA00023157"/>
    </source>
</evidence>
<dbReference type="Gene3D" id="2.60.120.1060">
    <property type="entry name" value="NPCBM/NEW2 domain"/>
    <property type="match status" value="1"/>
</dbReference>
<dbReference type="InterPro" id="IPR013780">
    <property type="entry name" value="Glyco_hydro_b"/>
</dbReference>
<dbReference type="SUPFAM" id="SSF51011">
    <property type="entry name" value="Glycosyl hydrolase domain"/>
    <property type="match status" value="1"/>
</dbReference>
<evidence type="ECO:0000256" key="9">
    <source>
        <dbReference type="SAM" id="SignalP"/>
    </source>
</evidence>
<protein>
    <recommendedName>
        <fullName evidence="3 8">Alpha-galactosidase</fullName>
        <ecNumber evidence="3 8">3.2.1.22</ecNumber>
    </recommendedName>
    <alternativeName>
        <fullName evidence="8">Melibiase</fullName>
    </alternativeName>
</protein>
<dbReference type="InterPro" id="IPR008979">
    <property type="entry name" value="Galactose-bd-like_sf"/>
</dbReference>
<dbReference type="Pfam" id="PF10633">
    <property type="entry name" value="NPCBM_assoc"/>
    <property type="match status" value="1"/>
</dbReference>
<dbReference type="CDD" id="cd14792">
    <property type="entry name" value="GH27"/>
    <property type="match status" value="1"/>
</dbReference>
<dbReference type="InterPro" id="IPR038637">
    <property type="entry name" value="NPCBM_sf"/>
</dbReference>
<proteinExistence type="inferred from homology"/>
<sequence length="671" mass="70655">MRTVRTLTSVLAALATSVAGAAVLTLASAPPAAALDNGLALTPQMGFNNWNATHCGADFNEAMVKGIADLFVSSGLKDAGYQYVNLDDCWALPQRDADGNLQPDPSRFPDGIKAVADYVHSKGLKLGIYSSAGTKTCDTNGFPGGLGHERQDANLWASWGVDYLKYDNCNNQGVDAQQRYTTMRDALKATGRDILFSICEWGENKPWLWAKDVGNSWRTTGDISDSYSSMLGIVHQNMVLAPYAGPGHWNDPDMLEVGNGGMTDTEYRSHFSLWAEMAAPLLIGSDLRKASAATMAILTNKEVIAVDQDKLGVQGAPISTDGGRDVFVKPLANGDRAVTLFNESDAAQRITTSASAAGMPAAPAYRVRDLWAHTTRETAGSLTATVPAHGTVMLRVARDPRWAIYPPAVDAGADVPAAYPGARPFVEPGKPVTVTTTATNSGKLPAVLLHNSLAVPDGWNVMATSRRSSVLVGSNQRFATTWTVQVPADAKPGSYDLTTTATYEPDGAVSQSTVQVDVLNTGAPPSGTSYLSDIPWLRADNGYGPVEKDTSNGEKAAGDGHPITINGAVYKKGLGTNAPSSIEYYTAKKCTSLSADVGVDDEKTASGSVTFEVWADGNKVADSGLLTTADPARHLTADVGGATFVRVVVTDGGNGNNSDHGDWAGAQLTCT</sequence>
<dbReference type="EC" id="3.2.1.22" evidence="3 8"/>
<feature type="chain" id="PRO_5022167815" description="Alpha-galactosidase" evidence="9">
    <location>
        <begin position="22"/>
        <end position="671"/>
    </location>
</feature>
<dbReference type="Gene3D" id="2.60.40.1180">
    <property type="entry name" value="Golgi alpha-mannosidase II"/>
    <property type="match status" value="1"/>
</dbReference>
<feature type="domain" description="Glycosyl hydrolase family 98 putative carbohydrate-binding module" evidence="10">
    <location>
        <begin position="525"/>
        <end position="670"/>
    </location>
</feature>
<evidence type="ECO:0000313" key="12">
    <source>
        <dbReference type="Proteomes" id="UP000316096"/>
    </source>
</evidence>
<dbReference type="Pfam" id="PF16499">
    <property type="entry name" value="Melibiase_2"/>
    <property type="match status" value="1"/>
</dbReference>
<dbReference type="InterPro" id="IPR017853">
    <property type="entry name" value="GH"/>
</dbReference>
<reference evidence="11 12" key="1">
    <citation type="submission" date="2019-06" db="EMBL/GenBank/DDBJ databases">
        <title>Sequencing the genomes of 1000 actinobacteria strains.</title>
        <authorList>
            <person name="Klenk H.-P."/>
        </authorList>
    </citation>
    <scope>NUCLEOTIDE SEQUENCE [LARGE SCALE GENOMIC DNA]</scope>
    <source>
        <strain evidence="11 12">DSM 102200</strain>
    </source>
</reference>
<keyword evidence="4 9" id="KW-0732">Signal</keyword>
<dbReference type="InterPro" id="IPR013222">
    <property type="entry name" value="Glyco_hyd_98_carb-bd"/>
</dbReference>
<dbReference type="FunFam" id="3.20.20.70:FF:000202">
    <property type="entry name" value="Alpha-galactosidase"/>
    <property type="match status" value="1"/>
</dbReference>
<dbReference type="InterPro" id="IPR041233">
    <property type="entry name" value="Melibiase_C"/>
</dbReference>
<dbReference type="Proteomes" id="UP000316096">
    <property type="component" value="Unassembled WGS sequence"/>
</dbReference>
<evidence type="ECO:0000256" key="4">
    <source>
        <dbReference type="ARBA" id="ARBA00022729"/>
    </source>
</evidence>
<dbReference type="PANTHER" id="PTHR11452">
    <property type="entry name" value="ALPHA-GALACTOSIDASE/ALPHA-N-ACETYLGALACTOSAMINIDASE"/>
    <property type="match status" value="1"/>
</dbReference>
<evidence type="ECO:0000259" key="10">
    <source>
        <dbReference type="SMART" id="SM00776"/>
    </source>
</evidence>
<dbReference type="OrthoDB" id="9807519at2"/>
<keyword evidence="6 8" id="KW-1015">Disulfide bond</keyword>
<evidence type="ECO:0000256" key="8">
    <source>
        <dbReference type="RuleBase" id="RU361168"/>
    </source>
</evidence>
<dbReference type="SUPFAM" id="SSF51445">
    <property type="entry name" value="(Trans)glycosidases"/>
    <property type="match status" value="1"/>
</dbReference>
<evidence type="ECO:0000256" key="2">
    <source>
        <dbReference type="ARBA" id="ARBA00009743"/>
    </source>
</evidence>
<evidence type="ECO:0000256" key="3">
    <source>
        <dbReference type="ARBA" id="ARBA00012755"/>
    </source>
</evidence>
<evidence type="ECO:0000256" key="7">
    <source>
        <dbReference type="ARBA" id="ARBA00023295"/>
    </source>
</evidence>
<dbReference type="EMBL" id="VFOZ01000001">
    <property type="protein sequence ID" value="TQL95259.1"/>
    <property type="molecule type" value="Genomic_DNA"/>
</dbReference>
<dbReference type="PRINTS" id="PR00740">
    <property type="entry name" value="GLHYDRLASE27"/>
</dbReference>
<evidence type="ECO:0000256" key="1">
    <source>
        <dbReference type="ARBA" id="ARBA00001255"/>
    </source>
</evidence>
<dbReference type="SUPFAM" id="SSF49785">
    <property type="entry name" value="Galactose-binding domain-like"/>
    <property type="match status" value="1"/>
</dbReference>